<dbReference type="EMBL" id="LR899014">
    <property type="protein sequence ID" value="CAD7093390.1"/>
    <property type="molecule type" value="Genomic_DNA"/>
</dbReference>
<organism evidence="10 11">
    <name type="scientific">Hermetia illucens</name>
    <name type="common">Black soldier fly</name>
    <dbReference type="NCBI Taxonomy" id="343691"/>
    <lineage>
        <taxon>Eukaryota</taxon>
        <taxon>Metazoa</taxon>
        <taxon>Ecdysozoa</taxon>
        <taxon>Arthropoda</taxon>
        <taxon>Hexapoda</taxon>
        <taxon>Insecta</taxon>
        <taxon>Pterygota</taxon>
        <taxon>Neoptera</taxon>
        <taxon>Endopterygota</taxon>
        <taxon>Diptera</taxon>
        <taxon>Brachycera</taxon>
        <taxon>Stratiomyomorpha</taxon>
        <taxon>Stratiomyidae</taxon>
        <taxon>Hermetiinae</taxon>
        <taxon>Hermetia</taxon>
    </lineage>
</organism>
<dbReference type="AlphaFoldDB" id="A0A7R8V785"/>
<dbReference type="InParanoid" id="A0A7R8V785"/>
<accession>A0A7R8V785</accession>
<evidence type="ECO:0000256" key="4">
    <source>
        <dbReference type="ARBA" id="ARBA00023136"/>
    </source>
</evidence>
<dbReference type="FunCoup" id="A0A7R8V785">
    <property type="interactions" value="76"/>
</dbReference>
<keyword evidence="8" id="KW-0732">Signal</keyword>
<evidence type="ECO:0000256" key="5">
    <source>
        <dbReference type="ARBA" id="ARBA00023180"/>
    </source>
</evidence>
<feature type="region of interest" description="Disordered" evidence="6">
    <location>
        <begin position="810"/>
        <end position="841"/>
    </location>
</feature>
<feature type="domain" description="G-protein coupled receptors family 3 profile" evidence="9">
    <location>
        <begin position="475"/>
        <end position="723"/>
    </location>
</feature>
<keyword evidence="5" id="KW-0325">Glycoprotein</keyword>
<dbReference type="Pfam" id="PF00003">
    <property type="entry name" value="7tm_3"/>
    <property type="match status" value="1"/>
</dbReference>
<protein>
    <recommendedName>
        <fullName evidence="9">G-protein coupled receptors family 3 profile domain-containing protein</fullName>
    </recommendedName>
</protein>
<evidence type="ECO:0000313" key="11">
    <source>
        <dbReference type="Proteomes" id="UP000594454"/>
    </source>
</evidence>
<evidence type="ECO:0000256" key="2">
    <source>
        <dbReference type="ARBA" id="ARBA00022692"/>
    </source>
</evidence>
<dbReference type="PRINTS" id="PR01223">
    <property type="entry name" value="BRIDEOF7LESS"/>
</dbReference>
<name>A0A7R8V785_HERIL</name>
<evidence type="ECO:0000256" key="6">
    <source>
        <dbReference type="SAM" id="MobiDB-lite"/>
    </source>
</evidence>
<feature type="transmembrane region" description="Helical" evidence="7">
    <location>
        <begin position="517"/>
        <end position="539"/>
    </location>
</feature>
<evidence type="ECO:0000256" key="7">
    <source>
        <dbReference type="SAM" id="Phobius"/>
    </source>
</evidence>
<feature type="transmembrane region" description="Helical" evidence="7">
    <location>
        <begin position="672"/>
        <end position="690"/>
    </location>
</feature>
<dbReference type="PANTHER" id="PTHR24060">
    <property type="entry name" value="METABOTROPIC GLUTAMATE RECEPTOR"/>
    <property type="match status" value="1"/>
</dbReference>
<keyword evidence="2 7" id="KW-0812">Transmembrane</keyword>
<feature type="transmembrane region" description="Helical" evidence="7">
    <location>
        <begin position="641"/>
        <end position="663"/>
    </location>
</feature>
<feature type="transmembrane region" description="Helical" evidence="7">
    <location>
        <begin position="559"/>
        <end position="578"/>
    </location>
</feature>
<dbReference type="OrthoDB" id="9880600at2759"/>
<evidence type="ECO:0000256" key="1">
    <source>
        <dbReference type="ARBA" id="ARBA00004141"/>
    </source>
</evidence>
<dbReference type="GO" id="GO:0007601">
    <property type="term" value="P:visual perception"/>
    <property type="evidence" value="ECO:0007669"/>
    <property type="project" value="InterPro"/>
</dbReference>
<dbReference type="InterPro" id="IPR017978">
    <property type="entry name" value="GPCR_3_C"/>
</dbReference>
<reference evidence="10 11" key="1">
    <citation type="submission" date="2020-11" db="EMBL/GenBank/DDBJ databases">
        <authorList>
            <person name="Wallbank WR R."/>
            <person name="Pardo Diaz C."/>
            <person name="Kozak K."/>
            <person name="Martin S."/>
            <person name="Jiggins C."/>
            <person name="Moest M."/>
            <person name="Warren A I."/>
            <person name="Generalovic N T."/>
            <person name="Byers J.R.P. K."/>
            <person name="Montejo-Kovacevich G."/>
            <person name="Yen C E."/>
        </authorList>
    </citation>
    <scope>NUCLEOTIDE SEQUENCE [LARGE SCALE GENOMIC DNA]</scope>
</reference>
<keyword evidence="3 7" id="KW-1133">Transmembrane helix</keyword>
<sequence length="841" mass="94199">MNCWFRLSLKAIWFLVIFVQVTNLTEAATKFTKKGPTTKSVSTTPPPTTTTSTSTAYPVICTEGVRIHKNGNQGGGNITEPVEIIDDLVHWIDGDVFISIITRDPITAMFVVNRINQVNLISNSFDIGVRAIEVREFEFLEQILIQEVEYLNDCVTYPLGIFIDKELFERVEDLILDLGYNIWPLPSSRTLLFEKATSLLYSMPWTNKTASVEILAENPDDYNEFMEAARNQHLCLMYFRTRDNIYLVIGNRLIANFKENGTIFVIPTGRTDKSFIADLPSNSYVLMESEVELQPLNDNSTDTPLDAQLMGKNILSSELLAMGGPLLHLTKRLNDSLRANCNKTQGVFDLELCGHFMNFVDDWEADRHSYRPKNITDMLKLRSLEHYMTFQMFQKVVLKKNGTEVSVQLHPIAMLNFLSNIQNVVYNIVDGGGVVQEVKHKFGQVFTCLYADGTNKKYPFLFEGESVMYWRIKPEAWVAAGLTACVLGVIVAIAILIFIVIRITIGDVFEGNPMSTIMLLLALVIQFGSFVPFSIEYVADHKNAQITFDDADTMNTLCAVRIFLVTLCYCLTFSLLLSRAMMLASIGSEGGFLSHVNGYIQSVICLFSTLVQIGLSTQLLIVMHIANESVSCENLFYGHWLWGLLAYDLLLLIFTVILSPLIVHSQRNYKEGILLVVGSILILIIWLVWIPMSVIGDEWRDAALPLGAQATGWAILSGILIPRSFLIVRGIERSDIAQALPSLTSLAFAQNQYASEQSVYECVNPAMRHCSSREDGMCEITGHVQSPSEMPTLPLRGGGVTSAGRRQLFGNLRNNNTANMRRSYSSSQSSLPPSPNKITRF</sequence>
<comment type="subcellular location">
    <subcellularLocation>
        <location evidence="1">Membrane</location>
        <topology evidence="1">Multi-pass membrane protein</topology>
    </subcellularLocation>
</comment>
<feature type="transmembrane region" description="Helical" evidence="7">
    <location>
        <begin position="476"/>
        <end position="505"/>
    </location>
</feature>
<dbReference type="GO" id="GO:0004930">
    <property type="term" value="F:G protein-coupled receptor activity"/>
    <property type="evidence" value="ECO:0007669"/>
    <property type="project" value="InterPro"/>
</dbReference>
<gene>
    <name evidence="10" type="ORF">HERILL_LOCUS15675</name>
</gene>
<feature type="transmembrane region" description="Helical" evidence="7">
    <location>
        <begin position="710"/>
        <end position="728"/>
    </location>
</feature>
<dbReference type="GO" id="GO:0016020">
    <property type="term" value="C:membrane"/>
    <property type="evidence" value="ECO:0007669"/>
    <property type="project" value="UniProtKB-SubCell"/>
</dbReference>
<feature type="compositionally biased region" description="Polar residues" evidence="6">
    <location>
        <begin position="812"/>
        <end position="822"/>
    </location>
</feature>
<keyword evidence="4 7" id="KW-0472">Membrane</keyword>
<evidence type="ECO:0000256" key="8">
    <source>
        <dbReference type="SAM" id="SignalP"/>
    </source>
</evidence>
<dbReference type="GO" id="GO:0005118">
    <property type="term" value="F:sevenless binding"/>
    <property type="evidence" value="ECO:0007669"/>
    <property type="project" value="InterPro"/>
</dbReference>
<dbReference type="InterPro" id="IPR002956">
    <property type="entry name" value="Bride_of_7less"/>
</dbReference>
<feature type="transmembrane region" description="Helical" evidence="7">
    <location>
        <begin position="599"/>
        <end position="621"/>
    </location>
</feature>
<feature type="signal peptide" evidence="8">
    <location>
        <begin position="1"/>
        <end position="27"/>
    </location>
</feature>
<feature type="chain" id="PRO_5031126449" description="G-protein coupled receptors family 3 profile domain-containing protein" evidence="8">
    <location>
        <begin position="28"/>
        <end position="841"/>
    </location>
</feature>
<dbReference type="Proteomes" id="UP000594454">
    <property type="component" value="Chromosome 6"/>
</dbReference>
<dbReference type="OMA" id="CTQYSMG"/>
<evidence type="ECO:0000313" key="10">
    <source>
        <dbReference type="EMBL" id="CAD7093390.1"/>
    </source>
</evidence>
<dbReference type="InterPro" id="IPR050726">
    <property type="entry name" value="mGluR"/>
</dbReference>
<feature type="region of interest" description="Disordered" evidence="6">
    <location>
        <begin position="34"/>
        <end position="54"/>
    </location>
</feature>
<keyword evidence="11" id="KW-1185">Reference proteome</keyword>
<proteinExistence type="predicted"/>
<evidence type="ECO:0000259" key="9">
    <source>
        <dbReference type="Pfam" id="PF00003"/>
    </source>
</evidence>
<evidence type="ECO:0000256" key="3">
    <source>
        <dbReference type="ARBA" id="ARBA00022989"/>
    </source>
</evidence>